<keyword evidence="6" id="KW-0862">Zinc</keyword>
<dbReference type="Gene3D" id="2.30.40.10">
    <property type="entry name" value="Urease, subunit C, domain 1"/>
    <property type="match status" value="1"/>
</dbReference>
<dbReference type="GO" id="GO:0004151">
    <property type="term" value="F:dihydroorotase activity"/>
    <property type="evidence" value="ECO:0007669"/>
    <property type="project" value="UniProtKB-UniRule"/>
</dbReference>
<feature type="binding site" evidence="6">
    <location>
        <position position="106"/>
    </location>
    <ligand>
        <name>substrate</name>
    </ligand>
</feature>
<dbReference type="Proteomes" id="UP000239297">
    <property type="component" value="Unassembled WGS sequence"/>
</dbReference>
<feature type="binding site" evidence="6">
    <location>
        <position position="74"/>
    </location>
    <ligand>
        <name>Zn(2+)</name>
        <dbReference type="ChEBI" id="CHEBI:29105"/>
        <label>1</label>
    </ligand>
</feature>
<comment type="function">
    <text evidence="1 6">Catalyzes the reversible cyclization of carbamoyl aspartate to dihydroorotate.</text>
</comment>
<keyword evidence="3 6" id="KW-0479">Metal-binding</keyword>
<dbReference type="GO" id="GO:0006145">
    <property type="term" value="P:purine nucleobase catabolic process"/>
    <property type="evidence" value="ECO:0007669"/>
    <property type="project" value="TreeGrafter"/>
</dbReference>
<evidence type="ECO:0000256" key="1">
    <source>
        <dbReference type="ARBA" id="ARBA00002368"/>
    </source>
</evidence>
<dbReference type="HAMAP" id="MF_00220_B">
    <property type="entry name" value="PyrC_classI_B"/>
    <property type="match status" value="1"/>
</dbReference>
<dbReference type="InterPro" id="IPR011059">
    <property type="entry name" value="Metal-dep_hydrolase_composite"/>
</dbReference>
<keyword evidence="4 6" id="KW-0378">Hydrolase</keyword>
<dbReference type="EMBL" id="PRKW01000001">
    <property type="protein sequence ID" value="PPB50418.1"/>
    <property type="molecule type" value="Genomic_DNA"/>
</dbReference>
<dbReference type="GO" id="GO:0044205">
    <property type="term" value="P:'de novo' UMP biosynthetic process"/>
    <property type="evidence" value="ECO:0007669"/>
    <property type="project" value="UniProtKB-UniRule"/>
</dbReference>
<dbReference type="InterPro" id="IPR004722">
    <property type="entry name" value="DHOase"/>
</dbReference>
<evidence type="ECO:0000256" key="3">
    <source>
        <dbReference type="ARBA" id="ARBA00022723"/>
    </source>
</evidence>
<evidence type="ECO:0000256" key="5">
    <source>
        <dbReference type="ARBA" id="ARBA00022975"/>
    </source>
</evidence>
<comment type="similarity">
    <text evidence="2 6">Belongs to the metallo-dependent hydrolases superfamily. DHOase family. Class I DHOase subfamily.</text>
</comment>
<dbReference type="PROSITE" id="PS00483">
    <property type="entry name" value="DIHYDROOROTASE_2"/>
    <property type="match status" value="1"/>
</dbReference>
<dbReference type="SUPFAM" id="SSF51556">
    <property type="entry name" value="Metallo-dependent hydrolases"/>
    <property type="match status" value="1"/>
</dbReference>
<feature type="binding site" evidence="6">
    <location>
        <position position="246"/>
    </location>
    <ligand>
        <name>Zn(2+)</name>
        <dbReference type="ChEBI" id="CHEBI:29105"/>
        <label>2</label>
    </ligand>
</feature>
<comment type="caution">
    <text evidence="6">Lacks conserved residue(s) required for the propagation of feature annotation.</text>
</comment>
<comment type="catalytic activity">
    <reaction evidence="6">
        <text>(S)-dihydroorotate + H2O = N-carbamoyl-L-aspartate + H(+)</text>
        <dbReference type="Rhea" id="RHEA:24296"/>
        <dbReference type="ChEBI" id="CHEBI:15377"/>
        <dbReference type="ChEBI" id="CHEBI:15378"/>
        <dbReference type="ChEBI" id="CHEBI:30864"/>
        <dbReference type="ChEBI" id="CHEBI:32814"/>
        <dbReference type="EC" id="3.5.2.3"/>
    </reaction>
</comment>
<dbReference type="PANTHER" id="PTHR43668:SF2">
    <property type="entry name" value="ALLANTOINASE"/>
    <property type="match status" value="1"/>
</dbReference>
<protein>
    <recommendedName>
        <fullName evidence="6">Dihydroorotase</fullName>
        <shortName evidence="6">DHOase</shortName>
        <ecNumber evidence="6">3.5.2.3</ecNumber>
    </recommendedName>
</protein>
<feature type="binding site" evidence="6">
    <location>
        <position position="292"/>
    </location>
    <ligand>
        <name>substrate</name>
    </ligand>
</feature>
<dbReference type="SUPFAM" id="SSF51338">
    <property type="entry name" value="Composite domain of metallo-dependent hydrolases"/>
    <property type="match status" value="1"/>
</dbReference>
<keyword evidence="5 6" id="KW-0665">Pyrimidine biosynthesis</keyword>
<dbReference type="InterPro" id="IPR032466">
    <property type="entry name" value="Metal_Hydrolase"/>
</dbReference>
<comment type="pathway">
    <text evidence="6">Pyrimidine metabolism; UMP biosynthesis via de novo pathway; (S)-dihydroorotate from bicarbonate: step 3/3.</text>
</comment>
<comment type="caution">
    <text evidence="9">The sequence shown here is derived from an EMBL/GenBank/DDBJ whole genome shotgun (WGS) entry which is preliminary data.</text>
</comment>
<dbReference type="RefSeq" id="WP_104119693.1">
    <property type="nucleotide sequence ID" value="NZ_PRKW01000001.1"/>
</dbReference>
<dbReference type="NCBIfam" id="NF006836">
    <property type="entry name" value="PRK09357.1-1"/>
    <property type="match status" value="1"/>
</dbReference>
<feature type="binding site" evidence="6">
    <location>
        <begin position="74"/>
        <end position="76"/>
    </location>
    <ligand>
        <name>substrate</name>
    </ligand>
</feature>
<dbReference type="GO" id="GO:0005737">
    <property type="term" value="C:cytoplasm"/>
    <property type="evidence" value="ECO:0007669"/>
    <property type="project" value="TreeGrafter"/>
</dbReference>
<evidence type="ECO:0000256" key="4">
    <source>
        <dbReference type="ARBA" id="ARBA00022801"/>
    </source>
</evidence>
<evidence type="ECO:0000259" key="8">
    <source>
        <dbReference type="Pfam" id="PF12890"/>
    </source>
</evidence>
<dbReference type="OrthoDB" id="9803027at2"/>
<dbReference type="AlphaFoldDB" id="A0A2S5J0R6"/>
<name>A0A2S5J0R6_9MICC</name>
<dbReference type="InterPro" id="IPR050138">
    <property type="entry name" value="DHOase/Allantoinase_Hydrolase"/>
</dbReference>
<dbReference type="GO" id="GO:0008270">
    <property type="term" value="F:zinc ion binding"/>
    <property type="evidence" value="ECO:0007669"/>
    <property type="project" value="UniProtKB-UniRule"/>
</dbReference>
<dbReference type="EC" id="3.5.2.3" evidence="6"/>
<sequence length="462" mass="48318">MTTPSTAGTTSTTPPAYLIRGASILGFDVQDLLLRDGVIAAVGHAATAEAPADAAIIDAAGLIALPGMVDLHTHLREPGREDAETVETGSRAAALGGFTAVHAMANSSPVADTAGVVEQVYSLGLASGWVEVRPVGAVTVGLGGERLAELGAMAESRAAVRVFSDDGICVSDPVLMRRALEYVKAFDGVIAQHAQEPRLTEGAQMNEGEVSAVLGLTGWPAVAEESIIARDVLLAQHVGSRLHVCHVSTAGSVEIIRWAKARGIDVTAEVTPHHLLLTDELVRSYDPVYKVNPPLRTADDVHALRAALADGTIDVVGTDHAPHPSEHKECEWAQAAMGMTGLETALSVVQYTMVETGLLDWEGFARVTAVAPAAIGRLGHQGRPIAAGEPAHLILVDPAARWTVDPSTMATKGRNSPFRGLELPGRVRATFYGGHPTVLDGRLASPRPASAPTTDEAPAWNM</sequence>
<dbReference type="NCBIfam" id="TIGR00857">
    <property type="entry name" value="pyrC_multi"/>
    <property type="match status" value="1"/>
</dbReference>
<dbReference type="GO" id="GO:0004038">
    <property type="term" value="F:allantoinase activity"/>
    <property type="evidence" value="ECO:0007669"/>
    <property type="project" value="TreeGrafter"/>
</dbReference>
<feature type="active site" evidence="6">
    <location>
        <position position="319"/>
    </location>
</feature>
<evidence type="ECO:0000256" key="6">
    <source>
        <dbReference type="HAMAP-Rule" id="MF_00220"/>
    </source>
</evidence>
<evidence type="ECO:0000313" key="10">
    <source>
        <dbReference type="Proteomes" id="UP000239297"/>
    </source>
</evidence>
<feature type="binding site" evidence="6">
    <location>
        <position position="319"/>
    </location>
    <ligand>
        <name>Zn(2+)</name>
        <dbReference type="ChEBI" id="CHEBI:29105"/>
        <label>1</label>
    </ligand>
</feature>
<feature type="region of interest" description="Disordered" evidence="7">
    <location>
        <begin position="442"/>
        <end position="462"/>
    </location>
</feature>
<keyword evidence="10" id="KW-1185">Reference proteome</keyword>
<evidence type="ECO:0000313" key="9">
    <source>
        <dbReference type="EMBL" id="PPB50418.1"/>
    </source>
</evidence>
<organism evidence="9 10">
    <name type="scientific">Arthrobacter pityocampae</name>
    <dbReference type="NCBI Taxonomy" id="547334"/>
    <lineage>
        <taxon>Bacteria</taxon>
        <taxon>Bacillati</taxon>
        <taxon>Actinomycetota</taxon>
        <taxon>Actinomycetes</taxon>
        <taxon>Micrococcales</taxon>
        <taxon>Micrococcaceae</taxon>
        <taxon>Arthrobacter</taxon>
    </lineage>
</organism>
<feature type="binding site" evidence="6">
    <location>
        <position position="323"/>
    </location>
    <ligand>
        <name>substrate</name>
    </ligand>
</feature>
<evidence type="ECO:0000256" key="2">
    <source>
        <dbReference type="ARBA" id="ARBA00010286"/>
    </source>
</evidence>
<gene>
    <name evidence="6" type="primary">pyrC</name>
    <name evidence="9" type="ORF">C4K88_00450</name>
</gene>
<dbReference type="InterPro" id="IPR024403">
    <property type="entry name" value="DHOase_cat"/>
</dbReference>
<feature type="binding site" evidence="6">
    <location>
        <position position="72"/>
    </location>
    <ligand>
        <name>Zn(2+)</name>
        <dbReference type="ChEBI" id="CHEBI:29105"/>
        <label>1</label>
    </ligand>
</feature>
<dbReference type="InterPro" id="IPR002195">
    <property type="entry name" value="Dihydroorotase_CS"/>
</dbReference>
<feature type="binding site" evidence="6">
    <location>
        <position position="166"/>
    </location>
    <ligand>
        <name>Zn(2+)</name>
        <dbReference type="ChEBI" id="CHEBI:29105"/>
        <label>2</label>
    </ligand>
</feature>
<feature type="binding site" evidence="6">
    <location>
        <position position="166"/>
    </location>
    <ligand>
        <name>Zn(2+)</name>
        <dbReference type="ChEBI" id="CHEBI:29105"/>
        <label>1</label>
    </ligand>
</feature>
<dbReference type="Gene3D" id="3.20.20.140">
    <property type="entry name" value="Metal-dependent hydrolases"/>
    <property type="match status" value="1"/>
</dbReference>
<feature type="binding site" evidence="6">
    <location>
        <position position="193"/>
    </location>
    <ligand>
        <name>Zn(2+)</name>
        <dbReference type="ChEBI" id="CHEBI:29105"/>
        <label>2</label>
    </ligand>
</feature>
<dbReference type="CDD" id="cd01317">
    <property type="entry name" value="DHOase_IIa"/>
    <property type="match status" value="1"/>
</dbReference>
<proteinExistence type="inferred from homology"/>
<comment type="cofactor">
    <cofactor evidence="6">
        <name>Zn(2+)</name>
        <dbReference type="ChEBI" id="CHEBI:29105"/>
    </cofactor>
    <text evidence="6">Binds 2 Zn(2+) ions per subunit.</text>
</comment>
<accession>A0A2S5J0R6</accession>
<dbReference type="PANTHER" id="PTHR43668">
    <property type="entry name" value="ALLANTOINASE"/>
    <property type="match status" value="1"/>
</dbReference>
<feature type="domain" description="Dihydroorotase catalytic" evidence="8">
    <location>
        <begin position="63"/>
        <end position="250"/>
    </location>
</feature>
<dbReference type="UniPathway" id="UPA00070">
    <property type="reaction ID" value="UER00117"/>
</dbReference>
<evidence type="ECO:0000256" key="7">
    <source>
        <dbReference type="SAM" id="MobiDB-lite"/>
    </source>
</evidence>
<dbReference type="Pfam" id="PF12890">
    <property type="entry name" value="DHOase"/>
    <property type="match status" value="1"/>
</dbReference>
<reference evidence="9 10" key="1">
    <citation type="journal article" date="2014" name="Int. J. Syst. Evol. Microbiol.">
        <title>Arthrobacter pityocampae sp. nov., isolated from Thaumetopoea pityocampa (Lep., Thaumetopoeidae).</title>
        <authorList>
            <person name="Ince I.A."/>
            <person name="Demirbag Z."/>
            <person name="Kati H."/>
        </authorList>
    </citation>
    <scope>NUCLEOTIDE SEQUENCE [LARGE SCALE GENOMIC DNA]</scope>
    <source>
        <strain evidence="9 10">Tp2</strain>
    </source>
</reference>